<dbReference type="Proteomes" id="UP000501058">
    <property type="component" value="Chromosome"/>
</dbReference>
<name>A0A6G7Y718_9ACTN</name>
<dbReference type="InterPro" id="IPR036259">
    <property type="entry name" value="MFS_trans_sf"/>
</dbReference>
<feature type="transmembrane region" description="Helical" evidence="5">
    <location>
        <begin position="237"/>
        <end position="259"/>
    </location>
</feature>
<feature type="transmembrane region" description="Helical" evidence="5">
    <location>
        <begin position="138"/>
        <end position="160"/>
    </location>
</feature>
<evidence type="ECO:0000259" key="6">
    <source>
        <dbReference type="PROSITE" id="PS50850"/>
    </source>
</evidence>
<feature type="transmembrane region" description="Helical" evidence="5">
    <location>
        <begin position="205"/>
        <end position="225"/>
    </location>
</feature>
<protein>
    <submittedName>
        <fullName evidence="7">MFS transporter</fullName>
    </submittedName>
</protein>
<dbReference type="GO" id="GO:0005886">
    <property type="term" value="C:plasma membrane"/>
    <property type="evidence" value="ECO:0007669"/>
    <property type="project" value="UniProtKB-SubCell"/>
</dbReference>
<evidence type="ECO:0000313" key="8">
    <source>
        <dbReference type="Proteomes" id="UP000501058"/>
    </source>
</evidence>
<comment type="subcellular location">
    <subcellularLocation>
        <location evidence="1">Cell membrane</location>
        <topology evidence="1">Multi-pass membrane protein</topology>
    </subcellularLocation>
</comment>
<evidence type="ECO:0000256" key="5">
    <source>
        <dbReference type="SAM" id="Phobius"/>
    </source>
</evidence>
<evidence type="ECO:0000256" key="2">
    <source>
        <dbReference type="ARBA" id="ARBA00022692"/>
    </source>
</evidence>
<dbReference type="PROSITE" id="PS50850">
    <property type="entry name" value="MFS"/>
    <property type="match status" value="1"/>
</dbReference>
<dbReference type="AlphaFoldDB" id="A0A6G7Y718"/>
<dbReference type="KEGG" id="prv:G7070_09630"/>
<sequence>MSATTSPVRARTGISLFFFTNGLMLAGLLPRYPEIKAAFDLSNTQFGLMVAISPFAAMIASALPAPLIRRFGAQAVSLGGTVIMAIAVSIAGFAPAFAVFAVALAVAGFTDSIVDAAQNVHGVRVEDAYRRTIINSLHALWSLGATVGGFIGAFAAAAAVPLGVHLSSVAGLTVLLAVLATWLGRLPNGGRVEMPDDHPAPPTKLPAGAWALILPLAVLAIAGALVEDIGFNWSAVYLVQTVGVTAGVAGFGYSTMLGAQFIGRVLGDPATDRWGRVNVMRAGGVMIAVGGLLIVGVPTLPTVMIGYALAGFGCATVIPAAYAAAGRLPGLPEGAGITLVSWLLRAGFLLCSPIIGLVSDLTNLRVSLTLLVLSGLAVIALAPVVRRRGRTD</sequence>
<dbReference type="PANTHER" id="PTHR23514">
    <property type="entry name" value="BYPASS OF STOP CODON PROTEIN 6"/>
    <property type="match status" value="1"/>
</dbReference>
<evidence type="ECO:0000256" key="1">
    <source>
        <dbReference type="ARBA" id="ARBA00004651"/>
    </source>
</evidence>
<dbReference type="Gene3D" id="1.20.1250.20">
    <property type="entry name" value="MFS general substrate transporter like domains"/>
    <property type="match status" value="2"/>
</dbReference>
<feature type="transmembrane region" description="Helical" evidence="5">
    <location>
        <begin position="44"/>
        <end position="64"/>
    </location>
</feature>
<dbReference type="EMBL" id="CP049865">
    <property type="protein sequence ID" value="QIK72476.1"/>
    <property type="molecule type" value="Genomic_DNA"/>
</dbReference>
<dbReference type="PANTHER" id="PTHR23514:SF13">
    <property type="entry name" value="INNER MEMBRANE PROTEIN YBJJ"/>
    <property type="match status" value="1"/>
</dbReference>
<dbReference type="RefSeq" id="WP_166233550.1">
    <property type="nucleotide sequence ID" value="NZ_CP049865.1"/>
</dbReference>
<feature type="transmembrane region" description="Helical" evidence="5">
    <location>
        <begin position="337"/>
        <end position="358"/>
    </location>
</feature>
<dbReference type="GO" id="GO:0022857">
    <property type="term" value="F:transmembrane transporter activity"/>
    <property type="evidence" value="ECO:0007669"/>
    <property type="project" value="InterPro"/>
</dbReference>
<feature type="transmembrane region" description="Helical" evidence="5">
    <location>
        <begin position="364"/>
        <end position="385"/>
    </location>
</feature>
<evidence type="ECO:0000313" key="7">
    <source>
        <dbReference type="EMBL" id="QIK72476.1"/>
    </source>
</evidence>
<evidence type="ECO:0000256" key="3">
    <source>
        <dbReference type="ARBA" id="ARBA00022989"/>
    </source>
</evidence>
<reference evidence="7 8" key="1">
    <citation type="submission" date="2020-03" db="EMBL/GenBank/DDBJ databases">
        <title>Propioniciclava sp. nov., isolated from Hydrophilus acuminatus.</title>
        <authorList>
            <person name="Hyun D.-W."/>
            <person name="Bae J.-W."/>
        </authorList>
    </citation>
    <scope>NUCLEOTIDE SEQUENCE [LARGE SCALE GENOMIC DNA]</scope>
    <source>
        <strain evidence="7 8">HDW11</strain>
    </source>
</reference>
<feature type="transmembrane region" description="Helical" evidence="5">
    <location>
        <begin position="304"/>
        <end position="325"/>
    </location>
</feature>
<feature type="transmembrane region" description="Helical" evidence="5">
    <location>
        <begin position="166"/>
        <end position="184"/>
    </location>
</feature>
<dbReference type="InterPro" id="IPR051788">
    <property type="entry name" value="MFS_Transporter"/>
</dbReference>
<keyword evidence="4 5" id="KW-0472">Membrane</keyword>
<evidence type="ECO:0000256" key="4">
    <source>
        <dbReference type="ARBA" id="ARBA00023136"/>
    </source>
</evidence>
<dbReference type="CDD" id="cd17393">
    <property type="entry name" value="MFS_MosC_like"/>
    <property type="match status" value="1"/>
</dbReference>
<dbReference type="InterPro" id="IPR020846">
    <property type="entry name" value="MFS_dom"/>
</dbReference>
<feature type="transmembrane region" description="Helical" evidence="5">
    <location>
        <begin position="279"/>
        <end position="298"/>
    </location>
</feature>
<accession>A0A6G7Y718</accession>
<keyword evidence="2 5" id="KW-0812">Transmembrane</keyword>
<dbReference type="SUPFAM" id="SSF103473">
    <property type="entry name" value="MFS general substrate transporter"/>
    <property type="match status" value="1"/>
</dbReference>
<dbReference type="Pfam" id="PF07690">
    <property type="entry name" value="MFS_1"/>
    <property type="match status" value="1"/>
</dbReference>
<gene>
    <name evidence="7" type="ORF">G7070_09630</name>
</gene>
<organism evidence="7 8">
    <name type="scientific">Propioniciclava coleopterorum</name>
    <dbReference type="NCBI Taxonomy" id="2714937"/>
    <lineage>
        <taxon>Bacteria</taxon>
        <taxon>Bacillati</taxon>
        <taxon>Actinomycetota</taxon>
        <taxon>Actinomycetes</taxon>
        <taxon>Propionibacteriales</taxon>
        <taxon>Propionibacteriaceae</taxon>
        <taxon>Propioniciclava</taxon>
    </lineage>
</organism>
<proteinExistence type="predicted"/>
<feature type="transmembrane region" description="Helical" evidence="5">
    <location>
        <begin position="12"/>
        <end position="32"/>
    </location>
</feature>
<dbReference type="InterPro" id="IPR011701">
    <property type="entry name" value="MFS"/>
</dbReference>
<feature type="domain" description="Major facilitator superfamily (MFS) profile" evidence="6">
    <location>
        <begin position="6"/>
        <end position="392"/>
    </location>
</feature>
<keyword evidence="8" id="KW-1185">Reference proteome</keyword>
<keyword evidence="3 5" id="KW-1133">Transmembrane helix</keyword>